<protein>
    <submittedName>
        <fullName evidence="8">RNA polymerase sigma factor</fullName>
    </submittedName>
</protein>
<evidence type="ECO:0000313" key="8">
    <source>
        <dbReference type="EMBL" id="MBO0343632.1"/>
    </source>
</evidence>
<keyword evidence="2" id="KW-0805">Transcription regulation</keyword>
<comment type="caution">
    <text evidence="8">The sequence shown here is derived from an EMBL/GenBank/DDBJ whole genome shotgun (WGS) entry which is preliminary data.</text>
</comment>
<dbReference type="InterPro" id="IPR014284">
    <property type="entry name" value="RNA_pol_sigma-70_dom"/>
</dbReference>
<feature type="domain" description="RNA polymerase sigma-70 region 2" evidence="6">
    <location>
        <begin position="5"/>
        <end position="56"/>
    </location>
</feature>
<dbReference type="SUPFAM" id="SSF88659">
    <property type="entry name" value="Sigma3 and sigma4 domains of RNA polymerase sigma factors"/>
    <property type="match status" value="1"/>
</dbReference>
<dbReference type="Proteomes" id="UP000664779">
    <property type="component" value="Unassembled WGS sequence"/>
</dbReference>
<evidence type="ECO:0000256" key="2">
    <source>
        <dbReference type="ARBA" id="ARBA00023015"/>
    </source>
</evidence>
<feature type="domain" description="RNA polymerase sigma factor 70 region 4 type 2" evidence="7">
    <location>
        <begin position="94"/>
        <end position="146"/>
    </location>
</feature>
<proteinExistence type="inferred from homology"/>
<evidence type="ECO:0000256" key="5">
    <source>
        <dbReference type="ARBA" id="ARBA00023163"/>
    </source>
</evidence>
<evidence type="ECO:0000256" key="4">
    <source>
        <dbReference type="ARBA" id="ARBA00023125"/>
    </source>
</evidence>
<dbReference type="NCBIfam" id="TIGR02937">
    <property type="entry name" value="sigma70-ECF"/>
    <property type="match status" value="1"/>
</dbReference>
<dbReference type="InterPro" id="IPR007627">
    <property type="entry name" value="RNA_pol_sigma70_r2"/>
</dbReference>
<dbReference type="PANTHER" id="PTHR43133:SF8">
    <property type="entry name" value="RNA POLYMERASE SIGMA FACTOR HI_1459-RELATED"/>
    <property type="match status" value="1"/>
</dbReference>
<comment type="similarity">
    <text evidence="1">Belongs to the sigma-70 factor family. ECF subfamily.</text>
</comment>
<dbReference type="InterPro" id="IPR039425">
    <property type="entry name" value="RNA_pol_sigma-70-like"/>
</dbReference>
<evidence type="ECO:0000313" key="9">
    <source>
        <dbReference type="Proteomes" id="UP000664779"/>
    </source>
</evidence>
<keyword evidence="4" id="KW-0238">DNA-binding</keyword>
<organism evidence="8 9">
    <name type="scientific">Roseibium limicola</name>
    <dbReference type="NCBI Taxonomy" id="2816037"/>
    <lineage>
        <taxon>Bacteria</taxon>
        <taxon>Pseudomonadati</taxon>
        <taxon>Pseudomonadota</taxon>
        <taxon>Alphaproteobacteria</taxon>
        <taxon>Hyphomicrobiales</taxon>
        <taxon>Stappiaceae</taxon>
        <taxon>Roseibium</taxon>
    </lineage>
</organism>
<dbReference type="InterPro" id="IPR013325">
    <property type="entry name" value="RNA_pol_sigma_r2"/>
</dbReference>
<sequence>MRLTRGDRDEAEDLLSSTLIKAVTHVERHGTDVLEPRAFLLFAMRNEHISRIRRQSPERTMRDFKTDVHQDHIAGFADTTPDQENLLRYQEALQRVLLAVECLPEELRQVFSLRFLDECSYREIANHLEITETLARKRVQHLREKLRHALGEDLDIWAGDLSDRSQVTG</sequence>
<reference evidence="8" key="1">
    <citation type="submission" date="2021-03" db="EMBL/GenBank/DDBJ databases">
        <title>Roseibium sp. CAU 1637 isolated from Incheon.</title>
        <authorList>
            <person name="Kim W."/>
        </authorList>
    </citation>
    <scope>NUCLEOTIDE SEQUENCE</scope>
    <source>
        <strain evidence="8">CAU 1637</strain>
    </source>
</reference>
<evidence type="ECO:0000256" key="3">
    <source>
        <dbReference type="ARBA" id="ARBA00023082"/>
    </source>
</evidence>
<dbReference type="Pfam" id="PF04542">
    <property type="entry name" value="Sigma70_r2"/>
    <property type="match status" value="1"/>
</dbReference>
<dbReference type="InterPro" id="IPR013249">
    <property type="entry name" value="RNA_pol_sigma70_r4_t2"/>
</dbReference>
<dbReference type="InterPro" id="IPR013324">
    <property type="entry name" value="RNA_pol_sigma_r3/r4-like"/>
</dbReference>
<dbReference type="GO" id="GO:0003677">
    <property type="term" value="F:DNA binding"/>
    <property type="evidence" value="ECO:0007669"/>
    <property type="project" value="UniProtKB-KW"/>
</dbReference>
<keyword evidence="3" id="KW-0731">Sigma factor</keyword>
<name>A0A939EJM4_9HYPH</name>
<dbReference type="GO" id="GO:0006352">
    <property type="term" value="P:DNA-templated transcription initiation"/>
    <property type="evidence" value="ECO:0007669"/>
    <property type="project" value="InterPro"/>
</dbReference>
<dbReference type="Pfam" id="PF08281">
    <property type="entry name" value="Sigma70_r4_2"/>
    <property type="match status" value="1"/>
</dbReference>
<dbReference type="SUPFAM" id="SSF88946">
    <property type="entry name" value="Sigma2 domain of RNA polymerase sigma factors"/>
    <property type="match status" value="1"/>
</dbReference>
<keyword evidence="9" id="KW-1185">Reference proteome</keyword>
<dbReference type="AlphaFoldDB" id="A0A939EJM4"/>
<dbReference type="InterPro" id="IPR036388">
    <property type="entry name" value="WH-like_DNA-bd_sf"/>
</dbReference>
<dbReference type="PANTHER" id="PTHR43133">
    <property type="entry name" value="RNA POLYMERASE ECF-TYPE SIGMA FACTO"/>
    <property type="match status" value="1"/>
</dbReference>
<dbReference type="Gene3D" id="1.10.10.10">
    <property type="entry name" value="Winged helix-like DNA-binding domain superfamily/Winged helix DNA-binding domain"/>
    <property type="match status" value="1"/>
</dbReference>
<dbReference type="GO" id="GO:0016987">
    <property type="term" value="F:sigma factor activity"/>
    <property type="evidence" value="ECO:0007669"/>
    <property type="project" value="UniProtKB-KW"/>
</dbReference>
<keyword evidence="5" id="KW-0804">Transcription</keyword>
<gene>
    <name evidence="8" type="ORF">J0X15_00225</name>
</gene>
<dbReference type="EMBL" id="JAFLNF010000001">
    <property type="protein sequence ID" value="MBO0343632.1"/>
    <property type="molecule type" value="Genomic_DNA"/>
</dbReference>
<evidence type="ECO:0000256" key="1">
    <source>
        <dbReference type="ARBA" id="ARBA00010641"/>
    </source>
</evidence>
<dbReference type="Gene3D" id="1.10.1740.10">
    <property type="match status" value="1"/>
</dbReference>
<evidence type="ECO:0000259" key="6">
    <source>
        <dbReference type="Pfam" id="PF04542"/>
    </source>
</evidence>
<accession>A0A939EJM4</accession>
<evidence type="ECO:0000259" key="7">
    <source>
        <dbReference type="Pfam" id="PF08281"/>
    </source>
</evidence>